<dbReference type="InterPro" id="IPR024618">
    <property type="entry name" value="DUF3857"/>
</dbReference>
<name>A0A1V6LUK7_9FLAO</name>
<sequence>MKLKLSISFILFVIVATAQEINYKLGKVSEAEILQEEHPIEKEAEAAILYKKERVEYEFTPNKGFKSVRYCHYRIKIYNKDGLDWGTIEVPLYKSNNEEETVYEVKGYSYNLMDGKIEETKLKKDGILKENVNKYRNKVSIVMPAVKEGTVIDVEYKVGSEFIGNLDTFVMQYGIPLDKVEIKVEIPEYFVFKRHGKGYHPINVRQTKENRKIPYSYKSGNDVGFSARNQRSTGYLEFFENKYVIETSNIPSLRNTDYTDNIDNYRSAIKFELASVQFPDSPYKNYSLSWADVAKTIYKSSDFGGELSKKRLFEEVLLNLKGEGKDDNQLMLEIFDYVKNEITWNGYYGYYCENGLKNTLKEKTGNVADINLLLVGLLKEAGFKVDPVLVSTKSNGLPLYPTNDGFNYVIAGLSLDGKLIYLDATEKLNGFGLLPSRAMNWYGRLVKEDLTSKEVSLVPKKLAKEVTFLQAKLSVNGLLEGKIRNQYFDNTALYYRKKYKDSDVVEVMEEMEENNTDFSVDNLKFNNKNKYNKALVKSFEFSKENQLETIGDKLFFKPFFFMGLTQNPFIEESREYPVDFVYPNSKKITVLLDIPEGYTVESVPENVALALPDQMGLFSYTTEFANGKLKCQIQQNINVHMVPAQLYPSLKEFYGTMVQKQLEQVVLVKA</sequence>
<proteinExistence type="predicted"/>
<comment type="caution">
    <text evidence="2">The sequence shown here is derived from an EMBL/GenBank/DDBJ whole genome shotgun (WGS) entry which is preliminary data.</text>
</comment>
<evidence type="ECO:0000313" key="3">
    <source>
        <dbReference type="Proteomes" id="UP000191680"/>
    </source>
</evidence>
<dbReference type="Gene3D" id="2.60.40.3140">
    <property type="match status" value="1"/>
</dbReference>
<dbReference type="EMBL" id="MTBC01000002">
    <property type="protein sequence ID" value="OQD43865.1"/>
    <property type="molecule type" value="Genomic_DNA"/>
</dbReference>
<reference evidence="2 3" key="1">
    <citation type="submission" date="2016-12" db="EMBL/GenBank/DDBJ databases">
        <authorList>
            <person name="Song W.-J."/>
            <person name="Kurnit D.M."/>
        </authorList>
    </citation>
    <scope>NUCLEOTIDE SEQUENCE [LARGE SCALE GENOMIC DNA]</scope>
    <source>
        <strain evidence="2 3">HSG9</strain>
    </source>
</reference>
<organism evidence="2 3">
    <name type="scientific">Croceivirga radicis</name>
    <dbReference type="NCBI Taxonomy" id="1929488"/>
    <lineage>
        <taxon>Bacteria</taxon>
        <taxon>Pseudomonadati</taxon>
        <taxon>Bacteroidota</taxon>
        <taxon>Flavobacteriia</taxon>
        <taxon>Flavobacteriales</taxon>
        <taxon>Flavobacteriaceae</taxon>
        <taxon>Croceivirga</taxon>
    </lineage>
</organism>
<dbReference type="OrthoDB" id="98874at2"/>
<dbReference type="Gene3D" id="3.10.620.30">
    <property type="match status" value="1"/>
</dbReference>
<evidence type="ECO:0000259" key="1">
    <source>
        <dbReference type="Pfam" id="PF12969"/>
    </source>
</evidence>
<dbReference type="Pfam" id="PF12969">
    <property type="entry name" value="DUF3857"/>
    <property type="match status" value="1"/>
</dbReference>
<gene>
    <name evidence="2" type="ORF">BUL40_04475</name>
</gene>
<accession>A0A1V6LUK7</accession>
<evidence type="ECO:0000313" key="2">
    <source>
        <dbReference type="EMBL" id="OQD43865.1"/>
    </source>
</evidence>
<dbReference type="Proteomes" id="UP000191680">
    <property type="component" value="Unassembled WGS sequence"/>
</dbReference>
<dbReference type="RefSeq" id="WP_080318236.1">
    <property type="nucleotide sequence ID" value="NZ_MTBC01000002.1"/>
</dbReference>
<dbReference type="Gene3D" id="2.60.120.1130">
    <property type="match status" value="1"/>
</dbReference>
<keyword evidence="3" id="KW-1185">Reference proteome</keyword>
<dbReference type="AlphaFoldDB" id="A0A1V6LUK7"/>
<feature type="domain" description="DUF3857" evidence="1">
    <location>
        <begin position="67"/>
        <end position="208"/>
    </location>
</feature>
<protein>
    <recommendedName>
        <fullName evidence="1">DUF3857 domain-containing protein</fullName>
    </recommendedName>
</protein>